<name>A0A9W5MZU0_NEISU</name>
<dbReference type="RefSeq" id="WP_004519651.1">
    <property type="nucleotide sequence ID" value="NZ_ACEO02000003.1"/>
</dbReference>
<proteinExistence type="predicted"/>
<evidence type="ECO:0000313" key="3">
    <source>
        <dbReference type="Proteomes" id="UP000004621"/>
    </source>
</evidence>
<dbReference type="AlphaFoldDB" id="A0A9W5MZU0"/>
<keyword evidence="1" id="KW-0472">Membrane</keyword>
<protein>
    <recommendedName>
        <fullName evidence="4">Multidrug transporter MatE</fullName>
    </recommendedName>
</protein>
<evidence type="ECO:0008006" key="4">
    <source>
        <dbReference type="Google" id="ProtNLM"/>
    </source>
</evidence>
<reference evidence="2 3" key="1">
    <citation type="submission" date="2010-01" db="EMBL/GenBank/DDBJ databases">
        <authorList>
            <person name="Weinstock G."/>
            <person name="Sodergren E."/>
            <person name="Clifton S."/>
            <person name="Fulton L."/>
            <person name="Fulton B."/>
            <person name="Courtney L."/>
            <person name="Fronick C."/>
            <person name="Harrison M."/>
            <person name="Strong C."/>
            <person name="Farmer C."/>
            <person name="Delahaunty K."/>
            <person name="Markovic C."/>
            <person name="Hall O."/>
            <person name="Minx P."/>
            <person name="Tomlinson C."/>
            <person name="Mitreva M."/>
            <person name="Nelson J."/>
            <person name="Hou S."/>
            <person name="Wollam A."/>
            <person name="Pepin K.H."/>
            <person name="Johnson M."/>
            <person name="Bhonagiri V."/>
            <person name="Nash W.E."/>
            <person name="Warren W."/>
            <person name="Chinwalla A."/>
            <person name="Mardis E.R."/>
            <person name="Wilson R.K."/>
        </authorList>
    </citation>
    <scope>NUCLEOTIDE SEQUENCE [LARGE SCALE GENOMIC DNA]</scope>
    <source>
        <strain evidence="2 3">NJ9703</strain>
    </source>
</reference>
<feature type="transmembrane region" description="Helical" evidence="1">
    <location>
        <begin position="48"/>
        <end position="68"/>
    </location>
</feature>
<feature type="transmembrane region" description="Helical" evidence="1">
    <location>
        <begin position="75"/>
        <end position="93"/>
    </location>
</feature>
<sequence>MLEAFVLGFWIIWSSDREVYPLSESLWFTLIAVILRQLTAFDLPIIDTYWMIFNGIIWAFAGLIFSIVGRIDSNFIISCVLAMIAGIGYFQLLQHLPDWLSKFLA</sequence>
<keyword evidence="1" id="KW-0812">Transmembrane</keyword>
<accession>A0A9W5MZU0</accession>
<organism evidence="2 3">
    <name type="scientific">Neisseria subflava NJ9703</name>
    <dbReference type="NCBI Taxonomy" id="546268"/>
    <lineage>
        <taxon>Bacteria</taxon>
        <taxon>Pseudomonadati</taxon>
        <taxon>Pseudomonadota</taxon>
        <taxon>Betaproteobacteria</taxon>
        <taxon>Neisseriales</taxon>
        <taxon>Neisseriaceae</taxon>
        <taxon>Neisseria</taxon>
    </lineage>
</organism>
<evidence type="ECO:0000256" key="1">
    <source>
        <dbReference type="SAM" id="Phobius"/>
    </source>
</evidence>
<evidence type="ECO:0000313" key="2">
    <source>
        <dbReference type="EMBL" id="EFC52628.1"/>
    </source>
</evidence>
<comment type="caution">
    <text evidence="2">The sequence shown here is derived from an EMBL/GenBank/DDBJ whole genome shotgun (WGS) entry which is preliminary data.</text>
</comment>
<keyword evidence="1" id="KW-1133">Transmembrane helix</keyword>
<gene>
    <name evidence="2" type="ORF">NEISUBOT_03983</name>
</gene>
<dbReference type="EMBL" id="ACEO02000003">
    <property type="protein sequence ID" value="EFC52628.1"/>
    <property type="molecule type" value="Genomic_DNA"/>
</dbReference>
<dbReference type="Proteomes" id="UP000004621">
    <property type="component" value="Unassembled WGS sequence"/>
</dbReference>